<accession>A0AA43UD09</accession>
<dbReference type="PANTHER" id="PTHR31302">
    <property type="entry name" value="TRANSMEMBRANE PROTEIN WITH METALLOPHOSPHOESTERASE DOMAIN-RELATED"/>
    <property type="match status" value="1"/>
</dbReference>
<dbReference type="GO" id="GO:0016787">
    <property type="term" value="F:hydrolase activity"/>
    <property type="evidence" value="ECO:0007669"/>
    <property type="project" value="InterPro"/>
</dbReference>
<dbReference type="AlphaFoldDB" id="A0AA43UD09"/>
<dbReference type="EMBL" id="JAUNQW010000023">
    <property type="protein sequence ID" value="MDO5457732.1"/>
    <property type="molecule type" value="Genomic_DNA"/>
</dbReference>
<evidence type="ECO:0000256" key="1">
    <source>
        <dbReference type="SAM" id="Phobius"/>
    </source>
</evidence>
<feature type="domain" description="Calcineurin-like phosphoesterase" evidence="2">
    <location>
        <begin position="42"/>
        <end position="218"/>
    </location>
</feature>
<feature type="transmembrane region" description="Helical" evidence="1">
    <location>
        <begin position="6"/>
        <end position="24"/>
    </location>
</feature>
<protein>
    <submittedName>
        <fullName evidence="3">Metallophosphoesterase</fullName>
    </submittedName>
</protein>
<dbReference type="PANTHER" id="PTHR31302:SF0">
    <property type="entry name" value="TRANSMEMBRANE PROTEIN WITH METALLOPHOSPHOESTERASE DOMAIN"/>
    <property type="match status" value="1"/>
</dbReference>
<keyword evidence="1" id="KW-0472">Membrane</keyword>
<dbReference type="Gene3D" id="3.60.21.10">
    <property type="match status" value="1"/>
</dbReference>
<gene>
    <name evidence="3" type="ORF">Q4F26_05225</name>
</gene>
<reference evidence="3" key="1">
    <citation type="submission" date="2023-07" db="EMBL/GenBank/DDBJ databases">
        <title>Between Cages and Wild: Unraveling the Impact of Captivity on Animal Microbiomes and Antimicrobial Resistance.</title>
        <authorList>
            <person name="Schmartz G.P."/>
            <person name="Rehner J."/>
            <person name="Schuff M.J."/>
            <person name="Becker S.L."/>
            <person name="Kravczyk M."/>
            <person name="Gurevich A."/>
            <person name="Francke R."/>
            <person name="Mueller R."/>
            <person name="Keller V."/>
            <person name="Keller A."/>
        </authorList>
    </citation>
    <scope>NUCLEOTIDE SEQUENCE</scope>
    <source>
        <strain evidence="3">S39M_St_73</strain>
    </source>
</reference>
<dbReference type="Pfam" id="PF00149">
    <property type="entry name" value="Metallophos"/>
    <property type="match status" value="1"/>
</dbReference>
<keyword evidence="1" id="KW-1133">Transmembrane helix</keyword>
<dbReference type="InterPro" id="IPR029052">
    <property type="entry name" value="Metallo-depent_PP-like"/>
</dbReference>
<dbReference type="Proteomes" id="UP001171751">
    <property type="component" value="Unassembled WGS sequence"/>
</dbReference>
<evidence type="ECO:0000259" key="2">
    <source>
        <dbReference type="Pfam" id="PF00149"/>
    </source>
</evidence>
<evidence type="ECO:0000313" key="3">
    <source>
        <dbReference type="EMBL" id="MDO5457732.1"/>
    </source>
</evidence>
<keyword evidence="4" id="KW-1185">Reference proteome</keyword>
<name>A0AA43UD09_9LACT</name>
<dbReference type="InterPro" id="IPR004843">
    <property type="entry name" value="Calcineurin-like_PHP"/>
</dbReference>
<proteinExistence type="predicted"/>
<dbReference type="SUPFAM" id="SSF56300">
    <property type="entry name" value="Metallo-dependent phosphatases"/>
    <property type="match status" value="1"/>
</dbReference>
<keyword evidence="1" id="KW-0812">Transmembrane</keyword>
<dbReference type="InterPro" id="IPR051158">
    <property type="entry name" value="Metallophosphoesterase_sf"/>
</dbReference>
<evidence type="ECO:0000313" key="4">
    <source>
        <dbReference type="Proteomes" id="UP001171751"/>
    </source>
</evidence>
<organism evidence="3 4">
    <name type="scientific">Atopococcus tabaci</name>
    <dbReference type="NCBI Taxonomy" id="269774"/>
    <lineage>
        <taxon>Bacteria</taxon>
        <taxon>Bacillati</taxon>
        <taxon>Bacillota</taxon>
        <taxon>Bacilli</taxon>
        <taxon>Lactobacillales</taxon>
        <taxon>Carnobacteriaceae</taxon>
        <taxon>Atopococcus</taxon>
    </lineage>
</organism>
<comment type="caution">
    <text evidence="3">The sequence shown here is derived from an EMBL/GenBank/DDBJ whole genome shotgun (WGS) entry which is preliminary data.</text>
</comment>
<sequence length="282" mass="32589">MRWLILLIVIIIAVYFIWENMVFVKSRYDIKIPYLNSNLRGLKICHISDLHLPHHRVNLKHLSQEITKEKPDLIVITGDIFSSGIDRDNQNNIRYLGQSLNEVAPIYAVSGNNDLPYMQGDKWRKTLETHGIHVLMDEAASISIKGEEIVLIGLEETQEMSDYEVVPETRNFLENIKMKKRHEKKTKILLAHHPEFFEQYVNNSDIDVDLVLSGHTHGGQVRLPLMGGIYARGQGFNPYYDYGLYHSKNNPAVRMIINRGLATTSFTFRVFNKMEVGFITLY</sequence>